<dbReference type="InterPro" id="IPR006059">
    <property type="entry name" value="SBP"/>
</dbReference>
<dbReference type="AlphaFoldDB" id="A0A5S4FBL3"/>
<evidence type="ECO:0000313" key="1">
    <source>
        <dbReference type="EMBL" id="TMR15296.1"/>
    </source>
</evidence>
<organism evidence="1 2">
    <name type="scientific">Nonomuraea turkmeniaca</name>
    <dbReference type="NCBI Taxonomy" id="103838"/>
    <lineage>
        <taxon>Bacteria</taxon>
        <taxon>Bacillati</taxon>
        <taxon>Actinomycetota</taxon>
        <taxon>Actinomycetes</taxon>
        <taxon>Streptosporangiales</taxon>
        <taxon>Streptosporangiaceae</taxon>
        <taxon>Nonomuraea</taxon>
    </lineage>
</organism>
<name>A0A5S4FBL3_9ACTN</name>
<dbReference type="PANTHER" id="PTHR43649">
    <property type="entry name" value="ARABINOSE-BINDING PROTEIN-RELATED"/>
    <property type="match status" value="1"/>
</dbReference>
<dbReference type="Proteomes" id="UP000309128">
    <property type="component" value="Unassembled WGS sequence"/>
</dbReference>
<dbReference type="PANTHER" id="PTHR43649:SF11">
    <property type="entry name" value="ABC TRANSPORTER SUBSTRATE-BINDING PROTEIN YESO-RELATED"/>
    <property type="match status" value="1"/>
</dbReference>
<dbReference type="PROSITE" id="PS51257">
    <property type="entry name" value="PROKAR_LIPOPROTEIN"/>
    <property type="match status" value="1"/>
</dbReference>
<dbReference type="PROSITE" id="PS51318">
    <property type="entry name" value="TAT"/>
    <property type="match status" value="1"/>
</dbReference>
<dbReference type="OrthoDB" id="7918484at2"/>
<gene>
    <name evidence="1" type="ORF">ETD86_27510</name>
</gene>
<protein>
    <submittedName>
        <fullName evidence="1">Extracellular solute-binding protein</fullName>
    </submittedName>
</protein>
<keyword evidence="2" id="KW-1185">Reference proteome</keyword>
<dbReference type="Pfam" id="PF01547">
    <property type="entry name" value="SBP_bac_1"/>
    <property type="match status" value="1"/>
</dbReference>
<dbReference type="InterPro" id="IPR050490">
    <property type="entry name" value="Bact_solute-bd_prot1"/>
</dbReference>
<evidence type="ECO:0000313" key="2">
    <source>
        <dbReference type="Proteomes" id="UP000309128"/>
    </source>
</evidence>
<sequence length="433" mass="45898">MISRRDMLRTAGLTGLGLAVAACGRGFGGGGSEAASGKIELNMVWWGDAFRAQKTQAALDLFMKANPGITVNTEYQDSGPYKDKLATRFAAGNPPDLMMMRMDSLREYADRKSLLNLNDHTGIVDTTNLSQAAASLTKVGDAVYGIPSGLNAIGYIVNKTIIDQYGVTIPDGATWTWQDLATFAKEITDKSGKKVYGTLVDPATLANLVVYVSQQGEDLFTADGKFGVSEATLTKWFQMFEDMRKEGGFPPAGFVETIGSSPDQSYIAKGSIASQIIPSNGFLGYNKVSGGNLVLLGIPGEATAKRRGTNIGTPALWSIAAASKHPKEALQLLDFLINDVEANKAMGTTRGVPASTVVADAIKPTLEKDDQVATDYLIGLQKQTLVAVPPYPKGASGIQDELTAVAPEVEHGRLTPAEAAKKVIEAATKALSQ</sequence>
<accession>A0A5S4FBL3</accession>
<dbReference type="InterPro" id="IPR006311">
    <property type="entry name" value="TAT_signal"/>
</dbReference>
<proteinExistence type="predicted"/>
<reference evidence="1 2" key="1">
    <citation type="submission" date="2019-05" db="EMBL/GenBank/DDBJ databases">
        <title>Draft genome sequence of Nonomuraea turkmeniaca DSM 43926.</title>
        <authorList>
            <person name="Saricaoglu S."/>
            <person name="Isik K."/>
        </authorList>
    </citation>
    <scope>NUCLEOTIDE SEQUENCE [LARGE SCALE GENOMIC DNA]</scope>
    <source>
        <strain evidence="1 2">DSM 43926</strain>
    </source>
</reference>
<dbReference type="SUPFAM" id="SSF53850">
    <property type="entry name" value="Periplasmic binding protein-like II"/>
    <property type="match status" value="1"/>
</dbReference>
<dbReference type="EMBL" id="VCKY01000102">
    <property type="protein sequence ID" value="TMR15296.1"/>
    <property type="molecule type" value="Genomic_DNA"/>
</dbReference>
<dbReference type="Gene3D" id="3.40.190.10">
    <property type="entry name" value="Periplasmic binding protein-like II"/>
    <property type="match status" value="2"/>
</dbReference>
<comment type="caution">
    <text evidence="1">The sequence shown here is derived from an EMBL/GenBank/DDBJ whole genome shotgun (WGS) entry which is preliminary data.</text>
</comment>
<dbReference type="RefSeq" id="WP_138669054.1">
    <property type="nucleotide sequence ID" value="NZ_VCKY01000102.1"/>
</dbReference>